<evidence type="ECO:0000313" key="2">
    <source>
        <dbReference type="EMBL" id="MBL0394880.1"/>
    </source>
</evidence>
<reference evidence="2 3" key="1">
    <citation type="journal article" date="2017" name="Int. J. Syst. Evol. Microbiol.">
        <title>Ramlibacter monticola sp. nov., isolated from forest soil.</title>
        <authorList>
            <person name="Chaudhary D.K."/>
            <person name="Kim J."/>
        </authorList>
    </citation>
    <scope>NUCLEOTIDE SEQUENCE [LARGE SCALE GENOMIC DNA]</scope>
    <source>
        <strain evidence="2 3">KACC 19175</strain>
    </source>
</reference>
<dbReference type="Proteomes" id="UP000599109">
    <property type="component" value="Unassembled WGS sequence"/>
</dbReference>
<evidence type="ECO:0000313" key="3">
    <source>
        <dbReference type="Proteomes" id="UP000599109"/>
    </source>
</evidence>
<evidence type="ECO:0000256" key="1">
    <source>
        <dbReference type="SAM" id="MobiDB-lite"/>
    </source>
</evidence>
<dbReference type="AlphaFoldDB" id="A0A936Z4B8"/>
<name>A0A936Z4B8_9BURK</name>
<keyword evidence="3" id="KW-1185">Reference proteome</keyword>
<sequence length="62" mass="6995">MSDAQLARVTKLLVELKAQGMTAEEAFAFILRQAAERRKKVQADDSNMVPPRRVWGTKPLPE</sequence>
<dbReference type="RefSeq" id="WP_201677547.1">
    <property type="nucleotide sequence ID" value="NZ_JAEQNE010000010.1"/>
</dbReference>
<comment type="caution">
    <text evidence="2">The sequence shown here is derived from an EMBL/GenBank/DDBJ whole genome shotgun (WGS) entry which is preliminary data.</text>
</comment>
<gene>
    <name evidence="2" type="ORF">JJ685_27325</name>
</gene>
<organism evidence="2 3">
    <name type="scientific">Ramlibacter monticola</name>
    <dbReference type="NCBI Taxonomy" id="1926872"/>
    <lineage>
        <taxon>Bacteria</taxon>
        <taxon>Pseudomonadati</taxon>
        <taxon>Pseudomonadota</taxon>
        <taxon>Betaproteobacteria</taxon>
        <taxon>Burkholderiales</taxon>
        <taxon>Comamonadaceae</taxon>
        <taxon>Ramlibacter</taxon>
    </lineage>
</organism>
<proteinExistence type="predicted"/>
<feature type="region of interest" description="Disordered" evidence="1">
    <location>
        <begin position="40"/>
        <end position="62"/>
    </location>
</feature>
<protein>
    <submittedName>
        <fullName evidence="2">Uncharacterized protein</fullName>
    </submittedName>
</protein>
<dbReference type="EMBL" id="JAEQNE010000010">
    <property type="protein sequence ID" value="MBL0394880.1"/>
    <property type="molecule type" value="Genomic_DNA"/>
</dbReference>
<accession>A0A936Z4B8</accession>